<evidence type="ECO:0000256" key="1">
    <source>
        <dbReference type="SAM" id="SignalP"/>
    </source>
</evidence>
<dbReference type="AlphaFoldDB" id="A0A1H1MBR5"/>
<dbReference type="Pfam" id="PF00561">
    <property type="entry name" value="Abhydrolase_1"/>
    <property type="match status" value="1"/>
</dbReference>
<dbReference type="Proteomes" id="UP000243413">
    <property type="component" value="Chromosome I"/>
</dbReference>
<keyword evidence="1" id="KW-0732">Signal</keyword>
<protein>
    <submittedName>
        <fullName evidence="3">Virulence factor lipase N-terminal</fullName>
    </submittedName>
</protein>
<feature type="chain" id="PRO_5009254225" evidence="1">
    <location>
        <begin position="22"/>
        <end position="782"/>
    </location>
</feature>
<dbReference type="InterPro" id="IPR029058">
    <property type="entry name" value="AB_hydrolase_fold"/>
</dbReference>
<evidence type="ECO:0000313" key="4">
    <source>
        <dbReference type="Proteomes" id="UP000243413"/>
    </source>
</evidence>
<dbReference type="RefSeq" id="WP_092283611.1">
    <property type="nucleotide sequence ID" value="NZ_LT629763.1"/>
</dbReference>
<gene>
    <name evidence="3" type="ORF">SAMN05216271_0544</name>
</gene>
<evidence type="ECO:0000313" key="3">
    <source>
        <dbReference type="EMBL" id="SDR84208.1"/>
    </source>
</evidence>
<dbReference type="SUPFAM" id="SSF53474">
    <property type="entry name" value="alpha/beta-Hydrolases"/>
    <property type="match status" value="1"/>
</dbReference>
<feature type="signal peptide" evidence="1">
    <location>
        <begin position="1"/>
        <end position="21"/>
    </location>
</feature>
<dbReference type="STRING" id="472181.SAMN05216271_0544"/>
<evidence type="ECO:0000259" key="2">
    <source>
        <dbReference type="Pfam" id="PF00561"/>
    </source>
</evidence>
<dbReference type="OrthoDB" id="9955at2"/>
<name>A0A1H1MBR5_9GAMM</name>
<sequence length="782" mass="81400">MRSNPYIKLTPLALATTLALGGCLSSGGGGDDEAATRSSFYPLFDPAASLVDRALPIPNNLAMRGTTDGTLNILLNDVAEGSYTTLLEQVNDLDGWSTVAPVQVPFSEAIDGEFLDDNVVVLRTTLVSPATAQLLQDAASLYSEEGAAAAVEAINNAVALNAHDAMSGHQVPLADFTCADAVTDQFSVSVAATDDHLLLLKPLVPLASGDDLACLEQGGAFYQSVIAASDLETTAFSNGYIPLLLDGLNSAEAVAVGRDEHFDQANSEPASGESAATGDLKALYGEIRAVIEGAGIDPDDVVLSFAFSTQAISPVLDYLAEHARAHNSSFTLAAPAGTVLPNANIYRGTLQQVHYYLNNKPANIAADDGLTSAEDASSVLEGQWVSVLGHGVTRFDIAAGRAPVTDQAVDLPMVVTLPTGTAPAAGWPVVIYQHGQGSDRSAAVGLAAHFAAQGWAVVAIDHPLHGVTSSNALAGLLMDPTNERHFYIDMDGDGVMDASGAHSMNGSPATVRDIRRQTVADLHQLLASLDSMNIGGQRLDNNRVGYVGISMGGVIGSMFAGTVADDQVQAFTLDVPGGGMAKLFDGSVVFASRFRPQLAAQGLDYGTSEYEAYFALDQAVQDSGDPINYARAINAGTAGVHMVEMVGSESGNPPDLVLPNNLMNAANYNAIFRTVGLSDTQVAETAPLSGTTPLWQSSDLSPLTSGAAAESPVRRVVRYTGGSHFSLHLEDRPASMAPFNALFPVANGTATMNAVQRQTVEFLTSGGALLRVASEEQPLVSP</sequence>
<organism evidence="3 4">
    <name type="scientific">Halopseudomonas sabulinigri</name>
    <dbReference type="NCBI Taxonomy" id="472181"/>
    <lineage>
        <taxon>Bacteria</taxon>
        <taxon>Pseudomonadati</taxon>
        <taxon>Pseudomonadota</taxon>
        <taxon>Gammaproteobacteria</taxon>
        <taxon>Pseudomonadales</taxon>
        <taxon>Pseudomonadaceae</taxon>
        <taxon>Halopseudomonas</taxon>
    </lineage>
</organism>
<reference evidence="4" key="1">
    <citation type="submission" date="2016-10" db="EMBL/GenBank/DDBJ databases">
        <authorList>
            <person name="Varghese N."/>
            <person name="Submissions S."/>
        </authorList>
    </citation>
    <scope>NUCLEOTIDE SEQUENCE [LARGE SCALE GENOMIC DNA]</scope>
    <source>
        <strain evidence="4">JCM 14963</strain>
    </source>
</reference>
<dbReference type="InterPro" id="IPR000073">
    <property type="entry name" value="AB_hydrolase_1"/>
</dbReference>
<dbReference type="PROSITE" id="PS51257">
    <property type="entry name" value="PROKAR_LIPOPROTEIN"/>
    <property type="match status" value="1"/>
</dbReference>
<dbReference type="Gene3D" id="3.40.50.1820">
    <property type="entry name" value="alpha/beta hydrolase"/>
    <property type="match status" value="1"/>
</dbReference>
<feature type="domain" description="AB hydrolase-1" evidence="2">
    <location>
        <begin position="428"/>
        <end position="576"/>
    </location>
</feature>
<dbReference type="EMBL" id="LT629763">
    <property type="protein sequence ID" value="SDR84208.1"/>
    <property type="molecule type" value="Genomic_DNA"/>
</dbReference>
<proteinExistence type="predicted"/>
<accession>A0A1H1MBR5</accession>